<protein>
    <submittedName>
        <fullName evidence="1">Uncharacterized protein</fullName>
    </submittedName>
</protein>
<name>A0ABU0H9I8_9HYPH</name>
<accession>A0ABU0H9I8</accession>
<dbReference type="Proteomes" id="UP001241603">
    <property type="component" value="Unassembled WGS sequence"/>
</dbReference>
<evidence type="ECO:0000313" key="1">
    <source>
        <dbReference type="EMBL" id="MDQ0438981.1"/>
    </source>
</evidence>
<gene>
    <name evidence="1" type="ORF">QO014_003376</name>
</gene>
<keyword evidence="2" id="KW-1185">Reference proteome</keyword>
<reference evidence="1 2" key="1">
    <citation type="submission" date="2023-07" db="EMBL/GenBank/DDBJ databases">
        <title>Genomic Encyclopedia of Type Strains, Phase IV (KMG-IV): sequencing the most valuable type-strain genomes for metagenomic binning, comparative biology and taxonomic classification.</title>
        <authorList>
            <person name="Goeker M."/>
        </authorList>
    </citation>
    <scope>NUCLEOTIDE SEQUENCE [LARGE SCALE GENOMIC DNA]</scope>
    <source>
        <strain evidence="1 2">B6-8</strain>
    </source>
</reference>
<dbReference type="EMBL" id="JAUSVO010000004">
    <property type="protein sequence ID" value="MDQ0438981.1"/>
    <property type="molecule type" value="Genomic_DNA"/>
</dbReference>
<sequence>MLLLRAAVALVHQAAVMSGLSLVKDLLQRIQHEAGMLVPPTRQPTMRRE</sequence>
<proteinExistence type="predicted"/>
<comment type="caution">
    <text evidence="1">The sequence shown here is derived from an EMBL/GenBank/DDBJ whole genome shotgun (WGS) entry which is preliminary data.</text>
</comment>
<evidence type="ECO:0000313" key="2">
    <source>
        <dbReference type="Proteomes" id="UP001241603"/>
    </source>
</evidence>
<organism evidence="1 2">
    <name type="scientific">Kaistia dalseonensis</name>
    <dbReference type="NCBI Taxonomy" id="410840"/>
    <lineage>
        <taxon>Bacteria</taxon>
        <taxon>Pseudomonadati</taxon>
        <taxon>Pseudomonadota</taxon>
        <taxon>Alphaproteobacteria</taxon>
        <taxon>Hyphomicrobiales</taxon>
        <taxon>Kaistiaceae</taxon>
        <taxon>Kaistia</taxon>
    </lineage>
</organism>